<dbReference type="Proteomes" id="UP000193160">
    <property type="component" value="Unassembled WGS sequence"/>
</dbReference>
<dbReference type="EMBL" id="NCUT01000028">
    <property type="protein sequence ID" value="ORO71849.1"/>
    <property type="molecule type" value="Genomic_DNA"/>
</dbReference>
<accession>A0A1X1IFM3</accession>
<comment type="caution">
    <text evidence="1">The sequence shown here is derived from an EMBL/GenBank/DDBJ whole genome shotgun (WGS) entry which is preliminary data.</text>
</comment>
<evidence type="ECO:0000313" key="2">
    <source>
        <dbReference type="Proteomes" id="UP000193160"/>
    </source>
</evidence>
<name>A0A1X1IFM3_STROR</name>
<keyword evidence="2" id="KW-1185">Reference proteome</keyword>
<evidence type="ECO:0000313" key="1">
    <source>
        <dbReference type="EMBL" id="ORO71849.1"/>
    </source>
</evidence>
<proteinExistence type="predicted"/>
<reference evidence="1 2" key="1">
    <citation type="journal article" date="2016" name="Eur. J. Clin. Microbiol. Infect. Dis.">
        <title>Whole genome sequencing as a tool for phylogenetic analysis of clinical strains of Mitis group streptococci.</title>
        <authorList>
            <person name="Rasmussen L.H."/>
            <person name="Dargis R."/>
            <person name="Hojholt K."/>
            <person name="Christensen J.J."/>
            <person name="Skovgaard O."/>
            <person name="Justesen U.S."/>
            <person name="Rosenvinge F.S."/>
            <person name="Moser C."/>
            <person name="Lukjancenko O."/>
            <person name="Rasmussen S."/>
            <person name="Nielsen X.C."/>
        </authorList>
    </citation>
    <scope>NUCLEOTIDE SEQUENCE [LARGE SCALE GENOMIC DNA]</scope>
    <source>
        <strain evidence="1 2">B_007274_11</strain>
    </source>
</reference>
<organism evidence="1 2">
    <name type="scientific">Streptococcus oralis subsp. oralis</name>
    <dbReference type="NCBI Taxonomy" id="1891914"/>
    <lineage>
        <taxon>Bacteria</taxon>
        <taxon>Bacillati</taxon>
        <taxon>Bacillota</taxon>
        <taxon>Bacilli</taxon>
        <taxon>Lactobacillales</taxon>
        <taxon>Streptococcaceae</taxon>
        <taxon>Streptococcus</taxon>
    </lineage>
</organism>
<gene>
    <name evidence="1" type="ORF">B7712_04120</name>
</gene>
<dbReference type="AlphaFoldDB" id="A0A1X1IFM3"/>
<protein>
    <submittedName>
        <fullName evidence="1">Uncharacterized protein</fullName>
    </submittedName>
</protein>
<sequence length="120" mass="13108">MKDSNLITEIELLDGSTVPINSRISIQDFTRAQKEGLLNKGFLNNMLKRQGASGVNAEDYLNAVFVCYRAAGGKLAAEEFKSICPFDLELLGTIFGQMMTGGKPIEKTKFQASLEAATKK</sequence>
<dbReference type="RefSeq" id="WP_084849356.1">
    <property type="nucleotide sequence ID" value="NZ_NCUI01000025.1"/>
</dbReference>